<dbReference type="AlphaFoldDB" id="A0A151WQG0"/>
<keyword evidence="10" id="KW-1185">Reference proteome</keyword>
<dbReference type="PANTHER" id="PTHR10825">
    <property type="entry name" value="RING FINGER DOMAIN-CONTAINING, POLYCOMB GROUP COMPONENT"/>
    <property type="match status" value="1"/>
</dbReference>
<feature type="domain" description="RING-type" evidence="8">
    <location>
        <begin position="20"/>
        <end position="60"/>
    </location>
</feature>
<feature type="region of interest" description="Disordered" evidence="7">
    <location>
        <begin position="391"/>
        <end position="413"/>
    </location>
</feature>
<accession>A0A151WQG0</accession>
<protein>
    <submittedName>
        <fullName evidence="9">Polycomb complex protein BMI-1</fullName>
    </submittedName>
</protein>
<comment type="subcellular location">
    <subcellularLocation>
        <location evidence="1">Nucleus</location>
    </subcellularLocation>
</comment>
<dbReference type="Gene3D" id="3.10.20.90">
    <property type="entry name" value="Phosphatidylinositol 3-kinase Catalytic Subunit, Chain A, domain 1"/>
    <property type="match status" value="1"/>
</dbReference>
<dbReference type="SUPFAM" id="SSF57850">
    <property type="entry name" value="RING/U-box"/>
    <property type="match status" value="1"/>
</dbReference>
<dbReference type="InterPro" id="IPR017907">
    <property type="entry name" value="Znf_RING_CS"/>
</dbReference>
<evidence type="ECO:0000256" key="2">
    <source>
        <dbReference type="ARBA" id="ARBA00022723"/>
    </source>
</evidence>
<dbReference type="InterPro" id="IPR013083">
    <property type="entry name" value="Znf_RING/FYVE/PHD"/>
</dbReference>
<dbReference type="InterPro" id="IPR001841">
    <property type="entry name" value="Znf_RING"/>
</dbReference>
<feature type="compositionally biased region" description="Basic and acidic residues" evidence="7">
    <location>
        <begin position="551"/>
        <end position="566"/>
    </location>
</feature>
<dbReference type="GO" id="GO:1990841">
    <property type="term" value="F:promoter-specific chromatin binding"/>
    <property type="evidence" value="ECO:0007669"/>
    <property type="project" value="TreeGrafter"/>
</dbReference>
<feature type="region of interest" description="Disordered" evidence="7">
    <location>
        <begin position="128"/>
        <end position="155"/>
    </location>
</feature>
<evidence type="ECO:0000313" key="9">
    <source>
        <dbReference type="EMBL" id="KYQ50142.1"/>
    </source>
</evidence>
<evidence type="ECO:0000259" key="8">
    <source>
        <dbReference type="PROSITE" id="PS50089"/>
    </source>
</evidence>
<dbReference type="SMART" id="SM00184">
    <property type="entry name" value="RING"/>
    <property type="match status" value="1"/>
</dbReference>
<dbReference type="InterPro" id="IPR018957">
    <property type="entry name" value="Znf_C3HC4_RING-type"/>
</dbReference>
<feature type="compositionally biased region" description="Low complexity" evidence="7">
    <location>
        <begin position="701"/>
        <end position="727"/>
    </location>
</feature>
<dbReference type="PROSITE" id="PS50089">
    <property type="entry name" value="ZF_RING_2"/>
    <property type="match status" value="1"/>
</dbReference>
<keyword evidence="3 6" id="KW-0863">Zinc-finger</keyword>
<evidence type="ECO:0000256" key="3">
    <source>
        <dbReference type="ARBA" id="ARBA00022771"/>
    </source>
</evidence>
<proteinExistence type="predicted"/>
<evidence type="ECO:0000256" key="6">
    <source>
        <dbReference type="PROSITE-ProRule" id="PRU00175"/>
    </source>
</evidence>
<evidence type="ECO:0000256" key="1">
    <source>
        <dbReference type="ARBA" id="ARBA00004123"/>
    </source>
</evidence>
<dbReference type="Gene3D" id="3.30.40.10">
    <property type="entry name" value="Zinc/RING finger domain, C3HC4 (zinc finger)"/>
    <property type="match status" value="1"/>
</dbReference>
<feature type="region of interest" description="Disordered" evidence="7">
    <location>
        <begin position="668"/>
        <end position="783"/>
    </location>
</feature>
<feature type="region of interest" description="Disordered" evidence="7">
    <location>
        <begin position="262"/>
        <end position="303"/>
    </location>
</feature>
<dbReference type="Proteomes" id="UP000075809">
    <property type="component" value="Unassembled WGS sequence"/>
</dbReference>
<dbReference type="GO" id="GO:0000122">
    <property type="term" value="P:negative regulation of transcription by RNA polymerase II"/>
    <property type="evidence" value="ECO:0007669"/>
    <property type="project" value="TreeGrafter"/>
</dbReference>
<feature type="compositionally biased region" description="Gly residues" evidence="7">
    <location>
        <begin position="398"/>
        <end position="410"/>
    </location>
</feature>
<gene>
    <name evidence="9" type="ORF">ALC60_10775</name>
</gene>
<feature type="region of interest" description="Disordered" evidence="7">
    <location>
        <begin position="342"/>
        <end position="364"/>
    </location>
</feature>
<dbReference type="FunFam" id="3.30.40.10:FF:000033">
    <property type="entry name" value="Polycomb group RING finger protein 3"/>
    <property type="match status" value="1"/>
</dbReference>
<keyword evidence="2" id="KW-0479">Metal-binding</keyword>
<dbReference type="EMBL" id="KQ982824">
    <property type="protein sequence ID" value="KYQ50142.1"/>
    <property type="molecule type" value="Genomic_DNA"/>
</dbReference>
<evidence type="ECO:0000256" key="4">
    <source>
        <dbReference type="ARBA" id="ARBA00022833"/>
    </source>
</evidence>
<evidence type="ECO:0000313" key="10">
    <source>
        <dbReference type="Proteomes" id="UP000075809"/>
    </source>
</evidence>
<dbReference type="GO" id="GO:0008270">
    <property type="term" value="F:zinc ion binding"/>
    <property type="evidence" value="ECO:0007669"/>
    <property type="project" value="UniProtKB-KW"/>
</dbReference>
<reference evidence="9 10" key="1">
    <citation type="submission" date="2015-09" db="EMBL/GenBank/DDBJ databases">
        <title>Trachymyrmex zeteki WGS genome.</title>
        <authorList>
            <person name="Nygaard S."/>
            <person name="Hu H."/>
            <person name="Boomsma J."/>
            <person name="Zhang G."/>
        </authorList>
    </citation>
    <scope>NUCLEOTIDE SEQUENCE [LARGE SCALE GENOMIC DNA]</scope>
    <source>
        <strain evidence="9">Tzet28-1</strain>
        <tissue evidence="9">Whole body</tissue>
    </source>
</reference>
<sequence>MEAKEREKPLVKDLNEHIVCPLCRGYLIDATTLVECLHSFCRGCIVRRLSSGARACPVCSVATSPPLLPDTRLQRLVYLAVPGLFRSELERRCHFRLVNPQCPPLVPPVGALELTLEDFISLSLQELEDTEDEMPKKERGSSKKDVLTENEGRSGSTRYLKCPAAVTVRHLVRLLMLKRGWEEANATVNGVINRIKILYQKHETQHPDELNMYSLDPSWTLLDLACIFRWKREAPMKLFYRVLRKEEEISISKVAAYKDDVTKDVPPAMENIQRPPTPPPSPKPNREHEEEACNTEPPRALETNVNVRDKEIKTKKPRCEVTPVMRTPDPPSTIELSTSNRHRSLEKTKSKDMARLEHRKRHKRHKRVIAEITTVPREDLLKLKVRLTPCPPRITSGATGGGGGGSGGGTNSQTKEKLLQMRAVRRDKLKAIAVQQRSPTSTLAREETKSKDCVIAETEETIEDIIDSIPDEVVHIAQNINNQNEETKFKECTTAKKINKETVERTKTPENSDESESPKKDEEILRRLGLVAVNEASSDRTAKQRTQISTDKADNLNHDKLEKQLRENKANRVRSLLAEKKMRDALKTIISKKEELTPSVIKTPASVLTSAAAPVTVATPVPTAPVAVPVTPKMKEPPPLTPIRVAKSSSFAATSVIVSNITSKYETPLDLSSGGTTINDNDNDNDNVLDLSATLPSGNHLPSFSSSSSSSLTSSSSSSLPPLSKLSARSTTGAGGTVGTVVRKSKELEQQRGKGQQESNLKTLSDVAVSRMSSTEKNPPAPVESLASANVNAAANKVALRIPQPHHRISGFGMKSKPNLGVRHIPNPQVVVSQYRNQKLLQRNYYNIVQKP</sequence>
<keyword evidence="5" id="KW-0539">Nucleus</keyword>
<keyword evidence="4" id="KW-0862">Zinc</keyword>
<evidence type="ECO:0000256" key="7">
    <source>
        <dbReference type="SAM" id="MobiDB-lite"/>
    </source>
</evidence>
<feature type="region of interest" description="Disordered" evidence="7">
    <location>
        <begin position="500"/>
        <end position="566"/>
    </location>
</feature>
<evidence type="ECO:0000256" key="5">
    <source>
        <dbReference type="ARBA" id="ARBA00023242"/>
    </source>
</evidence>
<dbReference type="GO" id="GO:0035102">
    <property type="term" value="C:PRC1 complex"/>
    <property type="evidence" value="ECO:0007669"/>
    <property type="project" value="TreeGrafter"/>
</dbReference>
<dbReference type="Pfam" id="PF16207">
    <property type="entry name" value="RAWUL"/>
    <property type="match status" value="1"/>
</dbReference>
<name>A0A151WQG0_9HYME</name>
<dbReference type="PANTHER" id="PTHR10825:SF29">
    <property type="entry name" value="POLYCOMB GROUP RING FINGER PROTEIN 1"/>
    <property type="match status" value="1"/>
</dbReference>
<feature type="compositionally biased region" description="Polar residues" evidence="7">
    <location>
        <begin position="753"/>
        <end position="763"/>
    </location>
</feature>
<feature type="compositionally biased region" description="Basic and acidic residues" evidence="7">
    <location>
        <begin position="500"/>
        <end position="526"/>
    </location>
</feature>
<feature type="compositionally biased region" description="Basic and acidic residues" evidence="7">
    <location>
        <begin position="133"/>
        <end position="152"/>
    </location>
</feature>
<dbReference type="Pfam" id="PF00097">
    <property type="entry name" value="zf-C3HC4"/>
    <property type="match status" value="1"/>
</dbReference>
<dbReference type="InterPro" id="IPR032443">
    <property type="entry name" value="RAWUL"/>
</dbReference>
<dbReference type="STRING" id="64791.A0A151WQG0"/>
<dbReference type="PROSITE" id="PS00518">
    <property type="entry name" value="ZF_RING_1"/>
    <property type="match status" value="1"/>
</dbReference>
<feature type="compositionally biased region" description="Basic and acidic residues" evidence="7">
    <location>
        <begin position="343"/>
        <end position="356"/>
    </location>
</feature>
<organism evidence="9 10">
    <name type="scientific">Mycetomoellerius zeteki</name>
    <dbReference type="NCBI Taxonomy" id="64791"/>
    <lineage>
        <taxon>Eukaryota</taxon>
        <taxon>Metazoa</taxon>
        <taxon>Ecdysozoa</taxon>
        <taxon>Arthropoda</taxon>
        <taxon>Hexapoda</taxon>
        <taxon>Insecta</taxon>
        <taxon>Pterygota</taxon>
        <taxon>Neoptera</taxon>
        <taxon>Endopterygota</taxon>
        <taxon>Hymenoptera</taxon>
        <taxon>Apocrita</taxon>
        <taxon>Aculeata</taxon>
        <taxon>Formicoidea</taxon>
        <taxon>Formicidae</taxon>
        <taxon>Myrmicinae</taxon>
        <taxon>Mycetomoellerius</taxon>
    </lineage>
</organism>